<dbReference type="AlphaFoldDB" id="A0A1G2LPE5"/>
<comment type="caution">
    <text evidence="2">The sequence shown here is derived from an EMBL/GenBank/DDBJ whole genome shotgun (WGS) entry which is preliminary data.</text>
</comment>
<gene>
    <name evidence="2" type="ORF">A2909_00630</name>
</gene>
<dbReference type="Proteomes" id="UP000178302">
    <property type="component" value="Unassembled WGS sequence"/>
</dbReference>
<dbReference type="EMBL" id="MHQZ01000033">
    <property type="protein sequence ID" value="OHA13500.1"/>
    <property type="molecule type" value="Genomic_DNA"/>
</dbReference>
<evidence type="ECO:0000259" key="1">
    <source>
        <dbReference type="Pfam" id="PF00535"/>
    </source>
</evidence>
<evidence type="ECO:0000313" key="3">
    <source>
        <dbReference type="Proteomes" id="UP000178302"/>
    </source>
</evidence>
<evidence type="ECO:0000313" key="2">
    <source>
        <dbReference type="EMBL" id="OHA13500.1"/>
    </source>
</evidence>
<dbReference type="InterPro" id="IPR001173">
    <property type="entry name" value="Glyco_trans_2-like"/>
</dbReference>
<accession>A0A1G2LPE5</accession>
<dbReference type="GO" id="GO:0006487">
    <property type="term" value="P:protein N-linked glycosylation"/>
    <property type="evidence" value="ECO:0007669"/>
    <property type="project" value="TreeGrafter"/>
</dbReference>
<feature type="domain" description="Glycosyltransferase 2-like" evidence="1">
    <location>
        <begin position="5"/>
        <end position="166"/>
    </location>
</feature>
<organism evidence="2 3">
    <name type="scientific">Candidatus Tagabacteria bacterium RIFCSPLOWO2_01_FULL_39_11</name>
    <dbReference type="NCBI Taxonomy" id="1802295"/>
    <lineage>
        <taxon>Bacteria</taxon>
        <taxon>Candidatus Tagaibacteriota</taxon>
    </lineage>
</organism>
<protein>
    <recommendedName>
        <fullName evidence="1">Glycosyltransferase 2-like domain-containing protein</fullName>
    </recommendedName>
</protein>
<dbReference type="PANTHER" id="PTHR10859:SF91">
    <property type="entry name" value="DOLICHYL-PHOSPHATE BETA-GLUCOSYLTRANSFERASE"/>
    <property type="match status" value="1"/>
</dbReference>
<dbReference type="InterPro" id="IPR029044">
    <property type="entry name" value="Nucleotide-diphossugar_trans"/>
</dbReference>
<sequence>MKWLIALPAYNEALVLEKNVNKLVDFCQKNLKPTNWQIVIVDNASTDQTAEVGKRLAARYENVDYIFVSQKGKGAAIRAAWVSQTADIYCFMDADLATDLSALPRLVQAMAGGAEVVIGSRFQPQSQVKRSMIRWLVSWGYRLALKILLKTKINDAPCGFKAINQAVKTAILPLVQNKEWFFDSELVILAEKKGYWVQEIPVIWADPREGKDKSRVKIFSLGRDYLKQIFALRQRLKSL</sequence>
<dbReference type="Pfam" id="PF00535">
    <property type="entry name" value="Glycos_transf_2"/>
    <property type="match status" value="1"/>
</dbReference>
<name>A0A1G2LPE5_9BACT</name>
<proteinExistence type="predicted"/>
<dbReference type="Gene3D" id="3.90.550.10">
    <property type="entry name" value="Spore Coat Polysaccharide Biosynthesis Protein SpsA, Chain A"/>
    <property type="match status" value="1"/>
</dbReference>
<dbReference type="SUPFAM" id="SSF53448">
    <property type="entry name" value="Nucleotide-diphospho-sugar transferases"/>
    <property type="match status" value="1"/>
</dbReference>
<dbReference type="PANTHER" id="PTHR10859">
    <property type="entry name" value="GLYCOSYL TRANSFERASE"/>
    <property type="match status" value="1"/>
</dbReference>
<reference evidence="2 3" key="1">
    <citation type="journal article" date="2016" name="Nat. Commun.">
        <title>Thousands of microbial genomes shed light on interconnected biogeochemical processes in an aquifer system.</title>
        <authorList>
            <person name="Anantharaman K."/>
            <person name="Brown C.T."/>
            <person name="Hug L.A."/>
            <person name="Sharon I."/>
            <person name="Castelle C.J."/>
            <person name="Probst A.J."/>
            <person name="Thomas B.C."/>
            <person name="Singh A."/>
            <person name="Wilkins M.J."/>
            <person name="Karaoz U."/>
            <person name="Brodie E.L."/>
            <person name="Williams K.H."/>
            <person name="Hubbard S.S."/>
            <person name="Banfield J.F."/>
        </authorList>
    </citation>
    <scope>NUCLEOTIDE SEQUENCE [LARGE SCALE GENOMIC DNA]</scope>
</reference>